<dbReference type="Ensembl" id="ENSCCRT00015093558.1">
    <property type="protein sequence ID" value="ENSCCRP00015090640.1"/>
    <property type="gene ID" value="ENSCCRG00015027830.1"/>
</dbReference>
<keyword evidence="7 30" id="KW-0812">Transmembrane</keyword>
<dbReference type="Gene3D" id="3.80.20.20">
    <property type="entry name" value="Receptor L-domain"/>
    <property type="match status" value="2"/>
</dbReference>
<feature type="binding site" evidence="27 28">
    <location>
        <position position="674"/>
    </location>
    <ligand>
        <name>ATP</name>
        <dbReference type="ChEBI" id="CHEBI:30616"/>
    </ligand>
</feature>
<dbReference type="InterPro" id="IPR006212">
    <property type="entry name" value="Furin_repeat"/>
</dbReference>
<evidence type="ECO:0000256" key="16">
    <source>
        <dbReference type="ARBA" id="ARBA00023136"/>
    </source>
</evidence>
<keyword evidence="6 25" id="KW-0808">Transferase</keyword>
<dbReference type="GO" id="GO:0005634">
    <property type="term" value="C:nucleus"/>
    <property type="evidence" value="ECO:0007669"/>
    <property type="project" value="UniProtKB-SubCell"/>
</dbReference>
<keyword evidence="20" id="KW-0804">Transcription</keyword>
<dbReference type="PANTHER" id="PTHR24416:SF91">
    <property type="entry name" value="EPIDERMAL GROWTH FACTOR RECEPTOR"/>
    <property type="match status" value="1"/>
</dbReference>
<dbReference type="GO" id="GO:0043066">
    <property type="term" value="P:negative regulation of apoptotic process"/>
    <property type="evidence" value="ECO:0007669"/>
    <property type="project" value="TreeGrafter"/>
</dbReference>
<dbReference type="Gene3D" id="6.10.250.2930">
    <property type="match status" value="1"/>
</dbReference>
<keyword evidence="21 25" id="KW-0675">Receptor</keyword>
<evidence type="ECO:0000256" key="28">
    <source>
        <dbReference type="PROSITE-ProRule" id="PRU10141"/>
    </source>
</evidence>
<dbReference type="InterPro" id="IPR020635">
    <property type="entry name" value="Tyr_kinase_cat_dom"/>
</dbReference>
<feature type="compositionally biased region" description="Low complexity" evidence="29">
    <location>
        <begin position="1040"/>
        <end position="1053"/>
    </location>
</feature>
<dbReference type="InterPro" id="IPR009030">
    <property type="entry name" value="Growth_fac_rcpt_cys_sf"/>
</dbReference>
<dbReference type="SMART" id="SM00219">
    <property type="entry name" value="TyrKc"/>
    <property type="match status" value="1"/>
</dbReference>
<keyword evidence="16 25" id="KW-0472">Membrane</keyword>
<feature type="active site" description="Proton acceptor" evidence="26">
    <location>
        <position position="766"/>
    </location>
</feature>
<evidence type="ECO:0000256" key="19">
    <source>
        <dbReference type="ARBA" id="ARBA00023159"/>
    </source>
</evidence>
<keyword evidence="13" id="KW-0832">Ubl conjugation</keyword>
<dbReference type="PRINTS" id="PR00109">
    <property type="entry name" value="TYRKINASE"/>
</dbReference>
<evidence type="ECO:0000256" key="18">
    <source>
        <dbReference type="ARBA" id="ARBA00023157"/>
    </source>
</evidence>
<evidence type="ECO:0000256" key="12">
    <source>
        <dbReference type="ARBA" id="ARBA00022840"/>
    </source>
</evidence>
<dbReference type="PIRSF" id="PIRSF000619">
    <property type="entry name" value="TyrPK_EGF-R"/>
    <property type="match status" value="1"/>
</dbReference>
<sequence length="1126" mass="125323">DHYQILVKMYSNCTVVLENLEITYMTEKHDLSFLRSIQEVGGYVLIGINSAPSIPLENLRIIRGHSLYEDKYALAVLLNSNNSIGQGVNQLPLTSLTGMWLYKTVLLCVCLFFRLNGNNKSKKCDPSCYNGSCWGPGPQNCQKMTKVICAEQCSGRCKGPKPIDCCNEHCAAGCTGPKPTDCLACKDFQDEGTCKDACPRLMLYDPNTHQLAPNPNGKYSFGATCIKICPHNYVVTDHGACVRTCSPGTYEVDEGGVRKCKKCDGLCPKVCNGLEMGPLANVLSINASNIDSFENCTKISGGVAILTTTFNGDPHTNTSGLDPAKLNVFKTVKEITGYLVIQQWPKDMPSLSAFENLEVIRGRTKKQGAYSFAVTQTEITHFGLRSLREISDGHVVISKNKHLCYTSPVHWKRLFKSEQQTVKMISNADANSTCDEMCTNDGCWGPGPTMCFTCKHYTRKKHCVASCNLLAGEPREYEVNRTCVECDPECRLMNETLTCTGPGPDKCTGCANYKDGPHCVPRCPQGIPGEKDRLIWKYADRMRVCQPCHENCTQGCTGPDLNDCKDFKGSGLPMIAAGVVGSLLAFVILGLGVAVLLRRRHIKKKRTLRRLLQERELVEPLTPSGEAPNQALLRILKETEFKKIKVLGSGAFGTVYKGLWVPEGESVKIPVAIKVLREATSPKANTEILDEAYVMASVEHPHVCRLLGICLTSTVQLITQLMPYGCLLDYVRENKDNIGSQHLLNWCVQIAKGMSYLEERHLVHRDLAARNVLVKTPQHVKITDFGLAKLLNADEKEYHADGGKVPIKWMALESILHRTYTHQSDVWSYGVTVWELMTFGTKPYDGIPAREIAEVLEKGERLPQPPICTIDVYMIMVKCWMIDAESRPRFRELIAEFTKMARDPSRYLVIQGDDRMHLPSPSDSKFYRSLMSGELDEAVDADEYLVPSHSFFSSPSTSRTQLLHSVVIHTHTHTHTHTIGPCSVHKMPSFLVLRYIPDPTDRFHEGDFQPAPEYINQNKSLMSSMTNPIYQHPGPPRKLPNSSSSPAAAAAPPEYLNTSHTQLLSSQPFFSVQGFNPKNSMDNPDYQQDFCPLELKTHTNGYLPAAENAEYMGATVKMSHFTVGKR</sequence>
<evidence type="ECO:0000256" key="27">
    <source>
        <dbReference type="PIRSR" id="PIRSR000619-2"/>
    </source>
</evidence>
<keyword evidence="11 25" id="KW-0418">Kinase</keyword>
<dbReference type="InterPro" id="IPR036941">
    <property type="entry name" value="Rcpt_L-dom_sf"/>
</dbReference>
<keyword evidence="9" id="KW-0677">Repeat</keyword>
<evidence type="ECO:0000256" key="5">
    <source>
        <dbReference type="ARBA" id="ARBA00022553"/>
    </source>
</evidence>
<dbReference type="PANTHER" id="PTHR24416">
    <property type="entry name" value="TYROSINE-PROTEIN KINASE RECEPTOR"/>
    <property type="match status" value="1"/>
</dbReference>
<dbReference type="GO" id="GO:0023056">
    <property type="term" value="P:positive regulation of signaling"/>
    <property type="evidence" value="ECO:0007669"/>
    <property type="project" value="UniProtKB-ARBA"/>
</dbReference>
<dbReference type="Gene3D" id="2.10.220.10">
    <property type="entry name" value="Hormone Receptor, Insulin-like Growth Factor Receptor 1, Chain A, domain 2"/>
    <property type="match status" value="3"/>
</dbReference>
<evidence type="ECO:0000256" key="21">
    <source>
        <dbReference type="ARBA" id="ARBA00023170"/>
    </source>
</evidence>
<evidence type="ECO:0000313" key="33">
    <source>
        <dbReference type="Proteomes" id="UP000694700"/>
    </source>
</evidence>
<dbReference type="GO" id="GO:0048408">
    <property type="term" value="F:epidermal growth factor binding"/>
    <property type="evidence" value="ECO:0007669"/>
    <property type="project" value="TreeGrafter"/>
</dbReference>
<evidence type="ECO:0000256" key="24">
    <source>
        <dbReference type="ARBA" id="ARBA00051243"/>
    </source>
</evidence>
<dbReference type="Pfam" id="PF01030">
    <property type="entry name" value="Recep_L_domain"/>
    <property type="match status" value="2"/>
</dbReference>
<dbReference type="InterPro" id="IPR006211">
    <property type="entry name" value="Furin-like_Cys-rich_dom"/>
</dbReference>
<dbReference type="InterPro" id="IPR000494">
    <property type="entry name" value="Rcpt_L-dom"/>
</dbReference>
<dbReference type="PROSITE" id="PS50011">
    <property type="entry name" value="PROTEIN_KINASE_DOM"/>
    <property type="match status" value="1"/>
</dbReference>
<dbReference type="GO" id="GO:0009925">
    <property type="term" value="C:basal plasma membrane"/>
    <property type="evidence" value="ECO:0007669"/>
    <property type="project" value="TreeGrafter"/>
</dbReference>
<keyword evidence="23" id="KW-0539">Nucleus</keyword>
<dbReference type="CDD" id="cd12087">
    <property type="entry name" value="TM_EGFR-like"/>
    <property type="match status" value="1"/>
</dbReference>
<dbReference type="InterPro" id="IPR001245">
    <property type="entry name" value="Ser-Thr/Tyr_kinase_cat_dom"/>
</dbReference>
<evidence type="ECO:0000256" key="13">
    <source>
        <dbReference type="ARBA" id="ARBA00022843"/>
    </source>
</evidence>
<keyword evidence="10 25" id="KW-0547">Nucleotide-binding</keyword>
<dbReference type="GO" id="GO:0009966">
    <property type="term" value="P:regulation of signal transduction"/>
    <property type="evidence" value="ECO:0007669"/>
    <property type="project" value="UniProtKB-ARBA"/>
</dbReference>
<dbReference type="Pfam" id="PF14843">
    <property type="entry name" value="GF_recep_IV"/>
    <property type="match status" value="1"/>
</dbReference>
<evidence type="ECO:0000256" key="9">
    <source>
        <dbReference type="ARBA" id="ARBA00022737"/>
    </source>
</evidence>
<proteinExistence type="inferred from homology"/>
<dbReference type="InterPro" id="IPR032778">
    <property type="entry name" value="GF_recep_IV"/>
</dbReference>
<comment type="subcellular location">
    <subcellularLocation>
        <location evidence="2">Cell membrane</location>
        <topology evidence="2">Single-pass type I membrane protein</topology>
    </subcellularLocation>
    <subcellularLocation>
        <location evidence="1">Nucleus</location>
    </subcellularLocation>
</comment>
<evidence type="ECO:0000256" key="30">
    <source>
        <dbReference type="SAM" id="Phobius"/>
    </source>
</evidence>
<dbReference type="SUPFAM" id="SSF56112">
    <property type="entry name" value="Protein kinase-like (PK-like)"/>
    <property type="match status" value="1"/>
</dbReference>
<evidence type="ECO:0000256" key="26">
    <source>
        <dbReference type="PIRSR" id="PIRSR000619-1"/>
    </source>
</evidence>
<dbReference type="PROSITE" id="PS00107">
    <property type="entry name" value="PROTEIN_KINASE_ATP"/>
    <property type="match status" value="1"/>
</dbReference>
<evidence type="ECO:0000259" key="31">
    <source>
        <dbReference type="PROSITE" id="PS50011"/>
    </source>
</evidence>
<feature type="region of interest" description="Disordered" evidence="29">
    <location>
        <begin position="1027"/>
        <end position="1053"/>
    </location>
</feature>
<evidence type="ECO:0000256" key="8">
    <source>
        <dbReference type="ARBA" id="ARBA00022729"/>
    </source>
</evidence>
<feature type="domain" description="Protein kinase" evidence="31">
    <location>
        <begin position="641"/>
        <end position="908"/>
    </location>
</feature>
<keyword evidence="8" id="KW-0732">Signal</keyword>
<dbReference type="Pfam" id="PF00757">
    <property type="entry name" value="Furin-like"/>
    <property type="match status" value="1"/>
</dbReference>
<comment type="similarity">
    <text evidence="25">Belongs to the protein kinase superfamily. Tyr protein kinase family. EGF receptor subfamily.</text>
</comment>
<keyword evidence="5" id="KW-0597">Phosphoprotein</keyword>
<dbReference type="GO" id="GO:0043235">
    <property type="term" value="C:receptor complex"/>
    <property type="evidence" value="ECO:0007669"/>
    <property type="project" value="TreeGrafter"/>
</dbReference>
<dbReference type="GO" id="GO:0005524">
    <property type="term" value="F:ATP binding"/>
    <property type="evidence" value="ECO:0007669"/>
    <property type="project" value="UniProtKB-UniRule"/>
</dbReference>
<reference evidence="32" key="1">
    <citation type="submission" date="2025-08" db="UniProtKB">
        <authorList>
            <consortium name="Ensembl"/>
        </authorList>
    </citation>
    <scope>IDENTIFICATION</scope>
</reference>
<evidence type="ECO:0000256" key="15">
    <source>
        <dbReference type="ARBA" id="ARBA00023015"/>
    </source>
</evidence>
<dbReference type="CDD" id="cd05108">
    <property type="entry name" value="PTKc_EGFR"/>
    <property type="match status" value="1"/>
</dbReference>
<name>A0A8C1ZMY2_CYPCA</name>
<dbReference type="GO" id="GO:0005006">
    <property type="term" value="F:epidermal growth factor receptor activity"/>
    <property type="evidence" value="ECO:0007669"/>
    <property type="project" value="TreeGrafter"/>
</dbReference>
<dbReference type="InterPro" id="IPR017441">
    <property type="entry name" value="Protein_kinase_ATP_BS"/>
</dbReference>
<dbReference type="InterPro" id="IPR016245">
    <property type="entry name" value="Tyr_kinase_EGF/ERB/XmrK_rcpt"/>
</dbReference>
<evidence type="ECO:0000256" key="1">
    <source>
        <dbReference type="ARBA" id="ARBA00004123"/>
    </source>
</evidence>
<dbReference type="Pfam" id="PF07714">
    <property type="entry name" value="PK_Tyr_Ser-Thr"/>
    <property type="match status" value="1"/>
</dbReference>
<evidence type="ECO:0000256" key="23">
    <source>
        <dbReference type="ARBA" id="ARBA00023242"/>
    </source>
</evidence>
<evidence type="ECO:0000256" key="3">
    <source>
        <dbReference type="ARBA" id="ARBA00011902"/>
    </source>
</evidence>
<dbReference type="FunFam" id="1.10.510.10:FF:002828">
    <property type="entry name" value="Receptor tyrosine-protein kinase erbB-2"/>
    <property type="match status" value="1"/>
</dbReference>
<dbReference type="Proteomes" id="UP000694700">
    <property type="component" value="Unplaced"/>
</dbReference>
<protein>
    <recommendedName>
        <fullName evidence="3 25">Receptor protein-tyrosine kinase</fullName>
        <ecNumber evidence="3 25">2.7.10.1</ecNumber>
    </recommendedName>
</protein>
<dbReference type="InterPro" id="IPR008266">
    <property type="entry name" value="Tyr_kinase_AS"/>
</dbReference>
<evidence type="ECO:0000256" key="14">
    <source>
        <dbReference type="ARBA" id="ARBA00022989"/>
    </source>
</evidence>
<dbReference type="Gene3D" id="1.10.510.10">
    <property type="entry name" value="Transferase(Phosphotransferase) domain 1"/>
    <property type="match status" value="1"/>
</dbReference>
<dbReference type="PROSITE" id="PS00109">
    <property type="entry name" value="PROTEIN_KINASE_TYR"/>
    <property type="match status" value="1"/>
</dbReference>
<evidence type="ECO:0000256" key="11">
    <source>
        <dbReference type="ARBA" id="ARBA00022777"/>
    </source>
</evidence>
<keyword evidence="15" id="KW-0805">Transcription regulation</keyword>
<dbReference type="FunFam" id="3.80.20.20:FF:000005">
    <property type="entry name" value="Receptor protein-tyrosine kinase"/>
    <property type="match status" value="1"/>
</dbReference>
<dbReference type="Pfam" id="PF21314">
    <property type="entry name" value="TM_ErbB1"/>
    <property type="match status" value="1"/>
</dbReference>
<accession>A0A8C1ZMY2</accession>
<keyword evidence="18" id="KW-1015">Disulfide bond</keyword>
<dbReference type="FunFam" id="3.30.200.20:FF:000044">
    <property type="entry name" value="Receptor protein-tyrosine kinase"/>
    <property type="match status" value="1"/>
</dbReference>
<evidence type="ECO:0000256" key="22">
    <source>
        <dbReference type="ARBA" id="ARBA00023180"/>
    </source>
</evidence>
<keyword evidence="22" id="KW-0325">Glycoprotein</keyword>
<feature type="transmembrane region" description="Helical" evidence="30">
    <location>
        <begin position="574"/>
        <end position="597"/>
    </location>
</feature>
<dbReference type="GO" id="GO:0050679">
    <property type="term" value="P:positive regulation of epithelial cell proliferation"/>
    <property type="evidence" value="ECO:0007669"/>
    <property type="project" value="TreeGrafter"/>
</dbReference>
<dbReference type="GO" id="GO:0010647">
    <property type="term" value="P:positive regulation of cell communication"/>
    <property type="evidence" value="ECO:0007669"/>
    <property type="project" value="UniProtKB-ARBA"/>
</dbReference>
<dbReference type="SMART" id="SM00261">
    <property type="entry name" value="FU"/>
    <property type="match status" value="5"/>
</dbReference>
<dbReference type="InterPro" id="IPR044912">
    <property type="entry name" value="Egfr_JX_dom"/>
</dbReference>
<dbReference type="CDD" id="cd00064">
    <property type="entry name" value="FU"/>
    <property type="match status" value="3"/>
</dbReference>
<dbReference type="InterPro" id="IPR011009">
    <property type="entry name" value="Kinase-like_dom_sf"/>
</dbReference>
<keyword evidence="17 25" id="KW-0829">Tyrosine-protein kinase</keyword>
<keyword evidence="19" id="KW-0010">Activator</keyword>
<evidence type="ECO:0000256" key="25">
    <source>
        <dbReference type="PIRNR" id="PIRNR000619"/>
    </source>
</evidence>
<evidence type="ECO:0000256" key="29">
    <source>
        <dbReference type="SAM" id="MobiDB-lite"/>
    </source>
</evidence>
<evidence type="ECO:0000313" key="32">
    <source>
        <dbReference type="Ensembl" id="ENSCCRP00015090640.1"/>
    </source>
</evidence>
<keyword evidence="12 25" id="KW-0067">ATP-binding</keyword>
<evidence type="ECO:0000256" key="17">
    <source>
        <dbReference type="ARBA" id="ARBA00023137"/>
    </source>
</evidence>
<dbReference type="SUPFAM" id="SSF57184">
    <property type="entry name" value="Growth factor receptor domain"/>
    <property type="match status" value="2"/>
</dbReference>
<dbReference type="AlphaFoldDB" id="A0A8C1ZMY2"/>
<dbReference type="InterPro" id="IPR049328">
    <property type="entry name" value="TM_ErbB1"/>
</dbReference>
<comment type="catalytic activity">
    <reaction evidence="24">
        <text>L-tyrosyl-[protein] + ATP = O-phospho-L-tyrosyl-[protein] + ADP + H(+)</text>
        <dbReference type="Rhea" id="RHEA:10596"/>
        <dbReference type="Rhea" id="RHEA-COMP:10136"/>
        <dbReference type="Rhea" id="RHEA-COMP:20101"/>
        <dbReference type="ChEBI" id="CHEBI:15378"/>
        <dbReference type="ChEBI" id="CHEBI:30616"/>
        <dbReference type="ChEBI" id="CHEBI:46858"/>
        <dbReference type="ChEBI" id="CHEBI:61978"/>
        <dbReference type="ChEBI" id="CHEBI:456216"/>
        <dbReference type="EC" id="2.7.10.1"/>
    </reaction>
</comment>
<evidence type="ECO:0000256" key="7">
    <source>
        <dbReference type="ARBA" id="ARBA00022692"/>
    </source>
</evidence>
<evidence type="ECO:0000256" key="20">
    <source>
        <dbReference type="ARBA" id="ARBA00023163"/>
    </source>
</evidence>
<evidence type="ECO:0000256" key="4">
    <source>
        <dbReference type="ARBA" id="ARBA00022475"/>
    </source>
</evidence>
<dbReference type="SUPFAM" id="SSF52058">
    <property type="entry name" value="L domain-like"/>
    <property type="match status" value="2"/>
</dbReference>
<keyword evidence="4" id="KW-1003">Cell membrane</keyword>
<dbReference type="FunFam" id="2.10.220.10:FF:000002">
    <property type="entry name" value="Receptor protein-tyrosine kinase"/>
    <property type="match status" value="1"/>
</dbReference>
<evidence type="ECO:0000256" key="6">
    <source>
        <dbReference type="ARBA" id="ARBA00022679"/>
    </source>
</evidence>
<dbReference type="GO" id="GO:0022008">
    <property type="term" value="P:neurogenesis"/>
    <property type="evidence" value="ECO:0007669"/>
    <property type="project" value="TreeGrafter"/>
</dbReference>
<feature type="binding site" evidence="27">
    <location>
        <begin position="647"/>
        <end position="655"/>
    </location>
    <ligand>
        <name>ATP</name>
        <dbReference type="ChEBI" id="CHEBI:30616"/>
    </ligand>
</feature>
<dbReference type="InterPro" id="IPR050122">
    <property type="entry name" value="RTK"/>
</dbReference>
<evidence type="ECO:0000256" key="2">
    <source>
        <dbReference type="ARBA" id="ARBA00004251"/>
    </source>
</evidence>
<dbReference type="EC" id="2.7.10.1" evidence="3 25"/>
<evidence type="ECO:0000256" key="10">
    <source>
        <dbReference type="ARBA" id="ARBA00022741"/>
    </source>
</evidence>
<dbReference type="InterPro" id="IPR000719">
    <property type="entry name" value="Prot_kinase_dom"/>
</dbReference>
<organism evidence="32 33">
    <name type="scientific">Cyprinus carpio</name>
    <name type="common">Common carp</name>
    <dbReference type="NCBI Taxonomy" id="7962"/>
    <lineage>
        <taxon>Eukaryota</taxon>
        <taxon>Metazoa</taxon>
        <taxon>Chordata</taxon>
        <taxon>Craniata</taxon>
        <taxon>Vertebrata</taxon>
        <taxon>Euteleostomi</taxon>
        <taxon>Actinopterygii</taxon>
        <taxon>Neopterygii</taxon>
        <taxon>Teleostei</taxon>
        <taxon>Ostariophysi</taxon>
        <taxon>Cypriniformes</taxon>
        <taxon>Cyprinidae</taxon>
        <taxon>Cyprininae</taxon>
        <taxon>Cyprinus</taxon>
    </lineage>
</organism>
<dbReference type="FunFam" id="2.10.220.10:FF:000001">
    <property type="entry name" value="Receptor protein-tyrosine kinase"/>
    <property type="match status" value="1"/>
</dbReference>
<keyword evidence="14 30" id="KW-1133">Transmembrane helix</keyword>
<dbReference type="Gene3D" id="3.30.200.20">
    <property type="entry name" value="Phosphorylase Kinase, domain 1"/>
    <property type="match status" value="1"/>
</dbReference>